<dbReference type="InterPro" id="IPR000300">
    <property type="entry name" value="IPPc"/>
</dbReference>
<accession>A0A2U1L121</accession>
<dbReference type="Pfam" id="PF22669">
    <property type="entry name" value="Exo_endo_phos2"/>
    <property type="match status" value="2"/>
</dbReference>
<dbReference type="InterPro" id="IPR036691">
    <property type="entry name" value="Endo/exonu/phosph_ase_sf"/>
</dbReference>
<dbReference type="GO" id="GO:0004445">
    <property type="term" value="F:inositol-polyphosphate 5-phosphatase activity"/>
    <property type="evidence" value="ECO:0007669"/>
    <property type="project" value="InterPro"/>
</dbReference>
<evidence type="ECO:0000256" key="2">
    <source>
        <dbReference type="ARBA" id="ARBA00022801"/>
    </source>
</evidence>
<feature type="domain" description="Inositol polyphosphate-related phosphatase" evidence="4">
    <location>
        <begin position="89"/>
        <end position="419"/>
    </location>
</feature>
<dbReference type="SUPFAM" id="SSF56219">
    <property type="entry name" value="DNase I-like"/>
    <property type="match status" value="2"/>
</dbReference>
<dbReference type="EMBL" id="PKPP01012226">
    <property type="protein sequence ID" value="PWA42722.1"/>
    <property type="molecule type" value="Genomic_DNA"/>
</dbReference>
<evidence type="ECO:0000313" key="6">
    <source>
        <dbReference type="Proteomes" id="UP000245207"/>
    </source>
</evidence>
<evidence type="ECO:0000256" key="3">
    <source>
        <dbReference type="SAM" id="MobiDB-lite"/>
    </source>
</evidence>
<keyword evidence="6" id="KW-1185">Reference proteome</keyword>
<dbReference type="AlphaFoldDB" id="A0A2U1L121"/>
<evidence type="ECO:0000259" key="4">
    <source>
        <dbReference type="SMART" id="SM00128"/>
    </source>
</evidence>
<dbReference type="GO" id="GO:0034485">
    <property type="term" value="F:phosphatidylinositol-3,4,5-trisphosphate 5-phosphatase activity"/>
    <property type="evidence" value="ECO:0007669"/>
    <property type="project" value="TreeGrafter"/>
</dbReference>
<evidence type="ECO:0000256" key="1">
    <source>
        <dbReference type="ARBA" id="ARBA00010768"/>
    </source>
</evidence>
<reference evidence="5 6" key="1">
    <citation type="journal article" date="2018" name="Mol. Plant">
        <title>The genome of Artemisia annua provides insight into the evolution of Asteraceae family and artemisinin biosynthesis.</title>
        <authorList>
            <person name="Shen Q."/>
            <person name="Zhang L."/>
            <person name="Liao Z."/>
            <person name="Wang S."/>
            <person name="Yan T."/>
            <person name="Shi P."/>
            <person name="Liu M."/>
            <person name="Fu X."/>
            <person name="Pan Q."/>
            <person name="Wang Y."/>
            <person name="Lv Z."/>
            <person name="Lu X."/>
            <person name="Zhang F."/>
            <person name="Jiang W."/>
            <person name="Ma Y."/>
            <person name="Chen M."/>
            <person name="Hao X."/>
            <person name="Li L."/>
            <person name="Tang Y."/>
            <person name="Lv G."/>
            <person name="Zhou Y."/>
            <person name="Sun X."/>
            <person name="Brodelius P.E."/>
            <person name="Rose J.K.C."/>
            <person name="Tang K."/>
        </authorList>
    </citation>
    <scope>NUCLEOTIDE SEQUENCE [LARGE SCALE GENOMIC DNA]</scope>
    <source>
        <strain evidence="6">cv. Huhao1</strain>
        <tissue evidence="5">Leaf</tissue>
    </source>
</reference>
<dbReference type="PANTHER" id="PTHR45666:SF66">
    <property type="entry name" value="DNASE I-LIKE SUPERFAMILY PROTEIN-RELATED"/>
    <property type="match status" value="1"/>
</dbReference>
<dbReference type="Proteomes" id="UP000245207">
    <property type="component" value="Unassembled WGS sequence"/>
</dbReference>
<dbReference type="SMART" id="SM00128">
    <property type="entry name" value="IPPc"/>
    <property type="match status" value="1"/>
</dbReference>
<dbReference type="PANTHER" id="PTHR45666">
    <property type="entry name" value="TYPE IV INOSITOL POLYPHOSPHATE 5-PHOSPHATASE 9"/>
    <property type="match status" value="1"/>
</dbReference>
<feature type="region of interest" description="Disordered" evidence="3">
    <location>
        <begin position="236"/>
        <end position="258"/>
    </location>
</feature>
<proteinExistence type="inferred from homology"/>
<dbReference type="GO" id="GO:0004439">
    <property type="term" value="F:phosphatidylinositol-4,5-bisphosphate 5-phosphatase activity"/>
    <property type="evidence" value="ECO:0007669"/>
    <property type="project" value="TreeGrafter"/>
</dbReference>
<dbReference type="OrthoDB" id="62798at2759"/>
<name>A0A2U1L121_ARTAN</name>
<evidence type="ECO:0000313" key="5">
    <source>
        <dbReference type="EMBL" id="PWA42722.1"/>
    </source>
</evidence>
<organism evidence="5 6">
    <name type="scientific">Artemisia annua</name>
    <name type="common">Sweet wormwood</name>
    <dbReference type="NCBI Taxonomy" id="35608"/>
    <lineage>
        <taxon>Eukaryota</taxon>
        <taxon>Viridiplantae</taxon>
        <taxon>Streptophyta</taxon>
        <taxon>Embryophyta</taxon>
        <taxon>Tracheophyta</taxon>
        <taxon>Spermatophyta</taxon>
        <taxon>Magnoliopsida</taxon>
        <taxon>eudicotyledons</taxon>
        <taxon>Gunneridae</taxon>
        <taxon>Pentapetalae</taxon>
        <taxon>asterids</taxon>
        <taxon>campanulids</taxon>
        <taxon>Asterales</taxon>
        <taxon>Asteraceae</taxon>
        <taxon>Asteroideae</taxon>
        <taxon>Anthemideae</taxon>
        <taxon>Artemisiinae</taxon>
        <taxon>Artemisia</taxon>
    </lineage>
</organism>
<comment type="caution">
    <text evidence="5">The sequence shown here is derived from an EMBL/GenBank/DDBJ whole genome shotgun (WGS) entry which is preliminary data.</text>
</comment>
<keyword evidence="2" id="KW-0378">Hydrolase</keyword>
<protein>
    <submittedName>
        <fullName evidence="5">Type IV inositol polyphosphate 5-phosphatase 7</fullName>
    </submittedName>
</protein>
<comment type="similarity">
    <text evidence="1">Belongs to the inositol polyphosphate 5-phosphatase family.</text>
</comment>
<dbReference type="Gene3D" id="3.60.10.10">
    <property type="entry name" value="Endonuclease/exonuclease/phosphatase"/>
    <property type="match status" value="3"/>
</dbReference>
<sequence>MRDEICKKSKVSWHKTLKKWFNVRNKAHDFHADDFNYGGSYEGWKNNISEKDVCTISKSRPTERSSKRTADCLQTSKIDHDIAQVRDVENYRIFVATWNVGGKSPTNSLNLEDWLHTSPPADIYVLGFQEIVPLNAGNVLGTEDNGPAKKWLALIRKTLNTLPITSNEFHAPSTIPNPLVELNSDFDASVNQKASSFQSLGQSMRMTKSELAMQDPKIEPRYSVCDQAMFGNRPSDYDQSVWSSDEDSGPHDSFNSTKDTQIPYCGSFSMEERDKHLESTNSKYCLVASKQMVGIYLTVWVKSDLRDDVHNMKVSCVGRGLMGYLGNKLRIERRRGRVFSGWNEGMIYFPPTYKYSNNSDRYAGYDMHPREKRRTPAWCDRILWYGNGLHQISYVRGESRFSDHRPVYSIFIAEVESINRNRHKKNITSYSSRIQVEELLPFSRRYRDLNFY</sequence>
<gene>
    <name evidence="5" type="ORF">CTI12_AA541430</name>
</gene>
<dbReference type="GO" id="GO:0046856">
    <property type="term" value="P:phosphatidylinositol dephosphorylation"/>
    <property type="evidence" value="ECO:0007669"/>
    <property type="project" value="InterPro"/>
</dbReference>
<dbReference type="STRING" id="35608.A0A2U1L121"/>
<dbReference type="InterPro" id="IPR045849">
    <property type="entry name" value="IP5P_plant"/>
</dbReference>
<dbReference type="FunFam" id="3.60.10.10:FF:000028">
    <property type="entry name" value="Type IV inositol polyphosphate 5-phosphatase 7"/>
    <property type="match status" value="1"/>
</dbReference>